<dbReference type="Proteomes" id="UP000274429">
    <property type="component" value="Unassembled WGS sequence"/>
</dbReference>
<reference evidence="1 2" key="2">
    <citation type="submission" date="2018-11" db="EMBL/GenBank/DDBJ databases">
        <authorList>
            <consortium name="Pathogen Informatics"/>
        </authorList>
    </citation>
    <scope>NUCLEOTIDE SEQUENCE [LARGE SCALE GENOMIC DNA]</scope>
</reference>
<dbReference type="EMBL" id="UYWX01008604">
    <property type="protein sequence ID" value="VDM27460.1"/>
    <property type="molecule type" value="Genomic_DNA"/>
</dbReference>
<dbReference type="AlphaFoldDB" id="A0A0R3WY68"/>
<dbReference type="STRING" id="6205.A0A0R3WY68"/>
<accession>A0A0R3WY68</accession>
<dbReference type="SUPFAM" id="SSF46966">
    <property type="entry name" value="Spectrin repeat"/>
    <property type="match status" value="1"/>
</dbReference>
<evidence type="ECO:0000313" key="2">
    <source>
        <dbReference type="Proteomes" id="UP000274429"/>
    </source>
</evidence>
<evidence type="ECO:0000313" key="1">
    <source>
        <dbReference type="EMBL" id="VDM27460.1"/>
    </source>
</evidence>
<name>A0A0R3WY68_HYDTA</name>
<sequence>MPLENWPLFLAQLRQINDWLAHQDANFHQLKGTVGGDSESVSQLINSFSVLEEELRLQRFQVEDLLDRGQIFMRDQLSEGKYGFSTESEGKVMDNKWTPLFPLSTSRMQQFFLFLNCLLFPTNK</sequence>
<proteinExistence type="predicted"/>
<evidence type="ECO:0000313" key="3">
    <source>
        <dbReference type="WBParaSite" id="TTAC_0000570801-mRNA-1"/>
    </source>
</evidence>
<dbReference type="Gene3D" id="1.20.58.60">
    <property type="match status" value="1"/>
</dbReference>
<dbReference type="WBParaSite" id="TTAC_0000570801-mRNA-1">
    <property type="protein sequence ID" value="TTAC_0000570801-mRNA-1"/>
    <property type="gene ID" value="TTAC_0000570801"/>
</dbReference>
<protein>
    <submittedName>
        <fullName evidence="3">Signal transducer and activator of transcription</fullName>
    </submittedName>
</protein>
<reference evidence="3" key="1">
    <citation type="submission" date="2017-02" db="UniProtKB">
        <authorList>
            <consortium name="WormBaseParasite"/>
        </authorList>
    </citation>
    <scope>IDENTIFICATION</scope>
</reference>
<keyword evidence="2" id="KW-1185">Reference proteome</keyword>
<gene>
    <name evidence="1" type="ORF">TTAC_LOCUS5693</name>
</gene>
<organism evidence="3">
    <name type="scientific">Hydatigena taeniaeformis</name>
    <name type="common">Feline tapeworm</name>
    <name type="synonym">Taenia taeniaeformis</name>
    <dbReference type="NCBI Taxonomy" id="6205"/>
    <lineage>
        <taxon>Eukaryota</taxon>
        <taxon>Metazoa</taxon>
        <taxon>Spiralia</taxon>
        <taxon>Lophotrochozoa</taxon>
        <taxon>Platyhelminthes</taxon>
        <taxon>Cestoda</taxon>
        <taxon>Eucestoda</taxon>
        <taxon>Cyclophyllidea</taxon>
        <taxon>Taeniidae</taxon>
        <taxon>Hydatigera</taxon>
    </lineage>
</organism>